<keyword evidence="2" id="KW-1185">Reference proteome</keyword>
<name>A0ACC6JWG1_9PSED</name>
<dbReference type="EMBL" id="JAVDTH010000001">
    <property type="protein sequence ID" value="MDR6710491.1"/>
    <property type="molecule type" value="Genomic_DNA"/>
</dbReference>
<reference evidence="1" key="1">
    <citation type="submission" date="2023-07" db="EMBL/GenBank/DDBJ databases">
        <title>Sorghum-associated microbial communities from plants grown in Nebraska, USA.</title>
        <authorList>
            <person name="Schachtman D."/>
        </authorList>
    </citation>
    <scope>NUCLEOTIDE SEQUENCE</scope>
    <source>
        <strain evidence="1">BE56</strain>
    </source>
</reference>
<keyword evidence="1" id="KW-0675">Receptor</keyword>
<sequence>MSGLHRWPARAALFTLQPLAAGVLLAATANSSYAEEPLSTTPAVEQASKLGTVTVNARRREETAQSVPTPISVLGSETLETQRIYRVQDLQQLVPSTNVSYVHARQSSISIRGLGNNPASDGLEGSVGIYLDNVYLGRPGMAVFDLLDVEQLEVLRGPQGTLFGKNTTAGVLNITTRKPTFHREGSVQSSLGEDGYWQTQGSFSGPISETLAGRISAYRSEEDGYVKNVYNGDDLNGGKRQGFRTQLLFQPSDTFNLRWIGEYNEEDSNNGILSLYSTGPSINGVNRYESLAAQAGATLVSGKDRKVNFDADQQVTVFQGGTSVEANWTLPNDFTLTSISAYRWWDFTPHNDDGLNVPASYNAGVSVRDKQYSQEIRLASPTGGFFDYVLGAYYFKQDLDNKSFNYYGPQADIWNATPAGALANVTTIGNGHIDTDSYALFAQGTWHLSERLDFTAGVRGTYEEKSAWVTRDAPSGGAAVAGAAATARNGRVGAYDSGDLNQYSFSPSGLLSLSYRFNDDVLGYASLTHGEKSGGVNLTVGAAPRLGTDSLLVGTERVNNAEIGVKSTLLDNRLQLNANLFWAQVHGYQANVYDQVNRVQYLANAGSVRSRGVEFEATALPIRGLTVNFNGSWNDVRYTDYKDAPCPPEVSLADANATCDLSGHQVVGASKYIANLNAQYKWQLAERIEPYVTASYAFRSRAVGTIDDSDYGQIPSYALVNLSTGVRLDQGDGVLDLSLWVKNAGDKTYFTSLWNSANGGYAGVLGTPRTVGATARYDF</sequence>
<dbReference type="Proteomes" id="UP001259587">
    <property type="component" value="Unassembled WGS sequence"/>
</dbReference>
<comment type="caution">
    <text evidence="1">The sequence shown here is derived from an EMBL/GenBank/DDBJ whole genome shotgun (WGS) entry which is preliminary data.</text>
</comment>
<protein>
    <submittedName>
        <fullName evidence="1">Iron complex outermembrane receptor protein</fullName>
    </submittedName>
</protein>
<organism evidence="1 2">
    <name type="scientific">Pseudomonas hunanensis</name>
    <dbReference type="NCBI Taxonomy" id="1247546"/>
    <lineage>
        <taxon>Bacteria</taxon>
        <taxon>Pseudomonadati</taxon>
        <taxon>Pseudomonadota</taxon>
        <taxon>Gammaproteobacteria</taxon>
        <taxon>Pseudomonadales</taxon>
        <taxon>Pseudomonadaceae</taxon>
        <taxon>Pseudomonas</taxon>
    </lineage>
</organism>
<gene>
    <name evidence="1" type="ORF">J2W83_000080</name>
</gene>
<proteinExistence type="predicted"/>
<evidence type="ECO:0000313" key="2">
    <source>
        <dbReference type="Proteomes" id="UP001259587"/>
    </source>
</evidence>
<accession>A0ACC6JWG1</accession>
<evidence type="ECO:0000313" key="1">
    <source>
        <dbReference type="EMBL" id="MDR6710491.1"/>
    </source>
</evidence>